<organism evidence="1 2">
    <name type="scientific">Gibberella zeae</name>
    <name type="common">Wheat head blight fungus</name>
    <name type="synonym">Fusarium graminearum</name>
    <dbReference type="NCBI Taxonomy" id="5518"/>
    <lineage>
        <taxon>Eukaryota</taxon>
        <taxon>Fungi</taxon>
        <taxon>Dikarya</taxon>
        <taxon>Ascomycota</taxon>
        <taxon>Pezizomycotina</taxon>
        <taxon>Sordariomycetes</taxon>
        <taxon>Hypocreomycetidae</taxon>
        <taxon>Hypocreales</taxon>
        <taxon>Nectriaceae</taxon>
        <taxon>Fusarium</taxon>
    </lineage>
</organism>
<gene>
    <name evidence="1" type="ORF">MDCFG202_LOCUS464527</name>
</gene>
<proteinExistence type="predicted"/>
<evidence type="ECO:0000313" key="2">
    <source>
        <dbReference type="Proteomes" id="UP000746612"/>
    </source>
</evidence>
<sequence>MTAFFVSWGIAWNYPPNFMGSLFSSRNRTIAVVDQRPVYFIQSLLCIQIRKMCLNWNGVLTVIKVGSPLLYLVSRPVMVVEAFVVTNITERYRYCIIFNALNESQEHY</sequence>
<protein>
    <submittedName>
        <fullName evidence="1">Uncharacterized protein</fullName>
    </submittedName>
</protein>
<name>A0A9N8WWN9_GIBZA</name>
<comment type="caution">
    <text evidence="1">The sequence shown here is derived from an EMBL/GenBank/DDBJ whole genome shotgun (WGS) entry which is preliminary data.</text>
</comment>
<evidence type="ECO:0000313" key="1">
    <source>
        <dbReference type="EMBL" id="CAG2001479.1"/>
    </source>
</evidence>
<dbReference type="AlphaFoldDB" id="A0A9N8WWN9"/>
<reference evidence="1" key="1">
    <citation type="submission" date="2021-03" db="EMBL/GenBank/DDBJ databases">
        <authorList>
            <person name="Alouane T."/>
            <person name="Langin T."/>
            <person name="Bonhomme L."/>
        </authorList>
    </citation>
    <scope>NUCLEOTIDE SEQUENCE</scope>
    <source>
        <strain evidence="1">MDC_Fg202</strain>
    </source>
</reference>
<dbReference type="EMBL" id="CAJPIJ010000167">
    <property type="protein sequence ID" value="CAG2001479.1"/>
    <property type="molecule type" value="Genomic_DNA"/>
</dbReference>
<dbReference type="Proteomes" id="UP000746612">
    <property type="component" value="Unassembled WGS sequence"/>
</dbReference>
<accession>A0A9N8WWN9</accession>